<dbReference type="InterPro" id="IPR003423">
    <property type="entry name" value="OMP_efflux"/>
</dbReference>
<evidence type="ECO:0000313" key="9">
    <source>
        <dbReference type="EMBL" id="KZK74199.1"/>
    </source>
</evidence>
<dbReference type="Gene3D" id="1.20.1600.10">
    <property type="entry name" value="Outer membrane efflux proteins (OEP)"/>
    <property type="match status" value="1"/>
</dbReference>
<keyword evidence="3" id="KW-0813">Transport</keyword>
<feature type="chain" id="PRO_5007861917" evidence="8">
    <location>
        <begin position="23"/>
        <end position="426"/>
    </location>
</feature>
<evidence type="ECO:0000256" key="3">
    <source>
        <dbReference type="ARBA" id="ARBA00022448"/>
    </source>
</evidence>
<evidence type="ECO:0000256" key="4">
    <source>
        <dbReference type="ARBA" id="ARBA00022452"/>
    </source>
</evidence>
<feature type="signal peptide" evidence="8">
    <location>
        <begin position="1"/>
        <end position="22"/>
    </location>
</feature>
<accession>A0A165LLR8</accession>
<dbReference type="GO" id="GO:1990281">
    <property type="term" value="C:efflux pump complex"/>
    <property type="evidence" value="ECO:0007669"/>
    <property type="project" value="TreeGrafter"/>
</dbReference>
<sequence length="426" mass="45783">MKRAIVFSVLLFMVLLPAMLNAEETVSWSECVREARASHPDLASSRALLRQAEADRSLAGSTLFPSLGVTGSYLTGGTVGSGASGAPSLFSYSMTARQLLYDGRKSAKLRDASAESVKARESSLAGVSADVRFVLRSAFTELLKAQEMVALSSDIALRRKNNARLIALRYRAGREHIGSLRRAEADLAAAEFEVAQASRGLVLARSVLSSALGRRERSPLRVEGSFTARVPGVATAPDFQAIARRNPLVVELDAVRNAAGYSLAAAESAFSPELYLRSSAGRSDISDWPPENVSLQAGVELVVPIYEGGAGRARVAGARAELTGKEAAVESGLLQVLDMLEARWKQFVDARERLTVQKKYLDAAVERSSIADAQYSNGLISFDDWVIIEDNLVSSKKDFLNAGGDLWIAEAQWIQAKGGGLDEVMD</sequence>
<dbReference type="Proteomes" id="UP000076481">
    <property type="component" value="Unassembled WGS sequence"/>
</dbReference>
<evidence type="ECO:0000256" key="5">
    <source>
        <dbReference type="ARBA" id="ARBA00022692"/>
    </source>
</evidence>
<dbReference type="SUPFAM" id="SSF56954">
    <property type="entry name" value="Outer membrane efflux proteins (OEP)"/>
    <property type="match status" value="1"/>
</dbReference>
<evidence type="ECO:0000256" key="2">
    <source>
        <dbReference type="ARBA" id="ARBA00007613"/>
    </source>
</evidence>
<gene>
    <name evidence="9" type="ORF">A3K90_02675</name>
</gene>
<evidence type="ECO:0000256" key="1">
    <source>
        <dbReference type="ARBA" id="ARBA00004442"/>
    </source>
</evidence>
<evidence type="ECO:0000256" key="7">
    <source>
        <dbReference type="ARBA" id="ARBA00023237"/>
    </source>
</evidence>
<dbReference type="GO" id="GO:0015288">
    <property type="term" value="F:porin activity"/>
    <property type="evidence" value="ECO:0007669"/>
    <property type="project" value="TreeGrafter"/>
</dbReference>
<dbReference type="Pfam" id="PF02321">
    <property type="entry name" value="OEP"/>
    <property type="match status" value="2"/>
</dbReference>
<keyword evidence="6" id="KW-0472">Membrane</keyword>
<comment type="similarity">
    <text evidence="2">Belongs to the outer membrane factor (OMF) (TC 1.B.17) family.</text>
</comment>
<comment type="subcellular location">
    <subcellularLocation>
        <location evidence="1">Cell outer membrane</location>
    </subcellularLocation>
</comment>
<dbReference type="GO" id="GO:0009279">
    <property type="term" value="C:cell outer membrane"/>
    <property type="evidence" value="ECO:0007669"/>
    <property type="project" value="UniProtKB-SubCell"/>
</dbReference>
<dbReference type="PANTHER" id="PTHR30026:SF20">
    <property type="entry name" value="OUTER MEMBRANE PROTEIN TOLC"/>
    <property type="match status" value="1"/>
</dbReference>
<evidence type="ECO:0000256" key="6">
    <source>
        <dbReference type="ARBA" id="ARBA00023136"/>
    </source>
</evidence>
<dbReference type="PANTHER" id="PTHR30026">
    <property type="entry name" value="OUTER MEMBRANE PROTEIN TOLC"/>
    <property type="match status" value="1"/>
</dbReference>
<dbReference type="GO" id="GO:0015562">
    <property type="term" value="F:efflux transmembrane transporter activity"/>
    <property type="evidence" value="ECO:0007669"/>
    <property type="project" value="InterPro"/>
</dbReference>
<evidence type="ECO:0000313" key="10">
    <source>
        <dbReference type="Proteomes" id="UP000076481"/>
    </source>
</evidence>
<dbReference type="InterPro" id="IPR051906">
    <property type="entry name" value="TolC-like"/>
</dbReference>
<organism evidence="9 10">
    <name type="scientific">Pelodictyon luteolum</name>
    <dbReference type="NCBI Taxonomy" id="1100"/>
    <lineage>
        <taxon>Bacteria</taxon>
        <taxon>Pseudomonadati</taxon>
        <taxon>Chlorobiota</taxon>
        <taxon>Chlorobiia</taxon>
        <taxon>Chlorobiales</taxon>
        <taxon>Chlorobiaceae</taxon>
        <taxon>Chlorobium/Pelodictyon group</taxon>
        <taxon>Pelodictyon</taxon>
    </lineage>
</organism>
<name>A0A165LLR8_PELLU</name>
<dbReference type="EMBL" id="LVWG01000031">
    <property type="protein sequence ID" value="KZK74199.1"/>
    <property type="molecule type" value="Genomic_DNA"/>
</dbReference>
<keyword evidence="5" id="KW-0812">Transmembrane</keyword>
<keyword evidence="8" id="KW-0732">Signal</keyword>
<comment type="caution">
    <text evidence="9">The sequence shown here is derived from an EMBL/GenBank/DDBJ whole genome shotgun (WGS) entry which is preliminary data.</text>
</comment>
<keyword evidence="4" id="KW-1134">Transmembrane beta strand</keyword>
<keyword evidence="7" id="KW-0998">Cell outer membrane</keyword>
<reference evidence="9 10" key="1">
    <citation type="submission" date="2016-03" db="EMBL/GenBank/DDBJ databases">
        <title>Speciation and ecological success in dimly lit waters: horizontal gene transfer in a green sulfur bacteria bloom unveiled by metagenomic assembly.</title>
        <authorList>
            <person name="Llorens-Mares T."/>
            <person name="Liu Z."/>
            <person name="Allen L.Z."/>
            <person name="Rusch D.B."/>
            <person name="Craig M.T."/>
            <person name="Dupont C.L."/>
            <person name="Bryant D.A."/>
            <person name="Casamayor E.O."/>
        </authorList>
    </citation>
    <scope>NUCLEOTIDE SEQUENCE [LARGE SCALE GENOMIC DNA]</scope>
    <source>
        <strain evidence="9">CIII</strain>
    </source>
</reference>
<dbReference type="RefSeq" id="WP_303681703.1">
    <property type="nucleotide sequence ID" value="NZ_LVWG01000031.1"/>
</dbReference>
<evidence type="ECO:0000256" key="8">
    <source>
        <dbReference type="SAM" id="SignalP"/>
    </source>
</evidence>
<dbReference type="AlphaFoldDB" id="A0A165LLR8"/>
<protein>
    <submittedName>
        <fullName evidence="9">Transporter</fullName>
    </submittedName>
</protein>
<proteinExistence type="inferred from homology"/>